<dbReference type="GO" id="GO:0016987">
    <property type="term" value="F:sigma factor activity"/>
    <property type="evidence" value="ECO:0007669"/>
    <property type="project" value="UniProtKB-KW"/>
</dbReference>
<evidence type="ECO:0000259" key="7">
    <source>
        <dbReference type="Pfam" id="PF04542"/>
    </source>
</evidence>
<dbReference type="InterPro" id="IPR007627">
    <property type="entry name" value="RNA_pol_sigma70_r2"/>
</dbReference>
<dbReference type="InterPro" id="IPR039425">
    <property type="entry name" value="RNA_pol_sigma-70-like"/>
</dbReference>
<keyword evidence="2 6" id="KW-0805">Transcription regulation</keyword>
<evidence type="ECO:0000256" key="2">
    <source>
        <dbReference type="ARBA" id="ARBA00023015"/>
    </source>
</evidence>
<dbReference type="InterPro" id="IPR013249">
    <property type="entry name" value="RNA_pol_sigma70_r4_t2"/>
</dbReference>
<evidence type="ECO:0000259" key="8">
    <source>
        <dbReference type="Pfam" id="PF08281"/>
    </source>
</evidence>
<dbReference type="AlphaFoldDB" id="A0A941D1D6"/>
<evidence type="ECO:0000256" key="3">
    <source>
        <dbReference type="ARBA" id="ARBA00023082"/>
    </source>
</evidence>
<dbReference type="Pfam" id="PF04542">
    <property type="entry name" value="Sigma70_r2"/>
    <property type="match status" value="1"/>
</dbReference>
<dbReference type="RefSeq" id="WP_215339977.1">
    <property type="nucleotide sequence ID" value="NZ_JAGSGD010000001.1"/>
</dbReference>
<dbReference type="Pfam" id="PF08281">
    <property type="entry name" value="Sigma70_r4_2"/>
    <property type="match status" value="1"/>
</dbReference>
<comment type="caution">
    <text evidence="9">The sequence shown here is derived from an EMBL/GenBank/DDBJ whole genome shotgun (WGS) entry which is preliminary data.</text>
</comment>
<dbReference type="PROSITE" id="PS01063">
    <property type="entry name" value="SIGMA70_ECF"/>
    <property type="match status" value="1"/>
</dbReference>
<dbReference type="PANTHER" id="PTHR43133">
    <property type="entry name" value="RNA POLYMERASE ECF-TYPE SIGMA FACTO"/>
    <property type="match status" value="1"/>
</dbReference>
<feature type="domain" description="RNA polymerase sigma factor 70 region 4 type 2" evidence="8">
    <location>
        <begin position="110"/>
        <end position="162"/>
    </location>
</feature>
<dbReference type="PANTHER" id="PTHR43133:SF25">
    <property type="entry name" value="RNA POLYMERASE SIGMA FACTOR RFAY-RELATED"/>
    <property type="match status" value="1"/>
</dbReference>
<accession>A0A941D1D6</accession>
<evidence type="ECO:0000256" key="4">
    <source>
        <dbReference type="ARBA" id="ARBA00023125"/>
    </source>
</evidence>
<dbReference type="GO" id="GO:0006352">
    <property type="term" value="P:DNA-templated transcription initiation"/>
    <property type="evidence" value="ECO:0007669"/>
    <property type="project" value="InterPro"/>
</dbReference>
<dbReference type="NCBIfam" id="TIGR02937">
    <property type="entry name" value="sigma70-ECF"/>
    <property type="match status" value="1"/>
</dbReference>
<evidence type="ECO:0000256" key="5">
    <source>
        <dbReference type="ARBA" id="ARBA00023163"/>
    </source>
</evidence>
<comment type="similarity">
    <text evidence="1 6">Belongs to the sigma-70 factor family. ECF subfamily.</text>
</comment>
<dbReference type="GO" id="GO:0003677">
    <property type="term" value="F:DNA binding"/>
    <property type="evidence" value="ECO:0007669"/>
    <property type="project" value="UniProtKB-KW"/>
</dbReference>
<organism evidence="9 10">
    <name type="scientific">Phenylobacterium glaciei</name>
    <dbReference type="NCBI Taxonomy" id="2803784"/>
    <lineage>
        <taxon>Bacteria</taxon>
        <taxon>Pseudomonadati</taxon>
        <taxon>Pseudomonadota</taxon>
        <taxon>Alphaproteobacteria</taxon>
        <taxon>Caulobacterales</taxon>
        <taxon>Caulobacteraceae</taxon>
        <taxon>Phenylobacterium</taxon>
    </lineage>
</organism>
<keyword evidence="3 6" id="KW-0731">Sigma factor</keyword>
<gene>
    <name evidence="9" type="ORF">JKL49_09565</name>
</gene>
<keyword evidence="4 6" id="KW-0238">DNA-binding</keyword>
<dbReference type="InterPro" id="IPR013324">
    <property type="entry name" value="RNA_pol_sigma_r3/r4-like"/>
</dbReference>
<dbReference type="InterPro" id="IPR013325">
    <property type="entry name" value="RNA_pol_sigma_r2"/>
</dbReference>
<evidence type="ECO:0000256" key="6">
    <source>
        <dbReference type="RuleBase" id="RU000716"/>
    </source>
</evidence>
<protein>
    <recommendedName>
        <fullName evidence="6">RNA polymerase sigma factor</fullName>
    </recommendedName>
</protein>
<keyword evidence="10" id="KW-1185">Reference proteome</keyword>
<evidence type="ECO:0000313" key="10">
    <source>
        <dbReference type="Proteomes" id="UP000622580"/>
    </source>
</evidence>
<dbReference type="InterPro" id="IPR014284">
    <property type="entry name" value="RNA_pol_sigma-70_dom"/>
</dbReference>
<sequence>MTPVAFDGGHAPMQDIARLVERHQQALRAFLRRACGDWALAEDLAQETFLTAWDKIGDLPADANVRAWLCGIGYNKTLTALRSARRVRRREADYQDTAPVAGAPHPADKLALDRAMADLPVEQRAAVALCLAGDFSHAEAAEVLALPLGTVKSHVTRGRARLLQALGLADDPA</sequence>
<dbReference type="InterPro" id="IPR036388">
    <property type="entry name" value="WH-like_DNA-bd_sf"/>
</dbReference>
<keyword evidence="5 6" id="KW-0804">Transcription</keyword>
<name>A0A941D1D6_9CAUL</name>
<dbReference type="Proteomes" id="UP000622580">
    <property type="component" value="Unassembled WGS sequence"/>
</dbReference>
<dbReference type="SUPFAM" id="SSF88659">
    <property type="entry name" value="Sigma3 and sigma4 domains of RNA polymerase sigma factors"/>
    <property type="match status" value="1"/>
</dbReference>
<dbReference type="EMBL" id="JAGSGD010000001">
    <property type="protein sequence ID" value="MBR7619634.1"/>
    <property type="molecule type" value="Genomic_DNA"/>
</dbReference>
<proteinExistence type="inferred from homology"/>
<dbReference type="Gene3D" id="1.10.1740.10">
    <property type="match status" value="1"/>
</dbReference>
<reference evidence="9" key="1">
    <citation type="submission" date="2021-04" db="EMBL/GenBank/DDBJ databases">
        <title>Draft genome assembly of strain Phenylobacterium sp. 20VBR1 using MiniION and Illumina platforms.</title>
        <authorList>
            <person name="Thomas F.A."/>
            <person name="Krishnan K.P."/>
            <person name="Sinha R.K."/>
        </authorList>
    </citation>
    <scope>NUCLEOTIDE SEQUENCE</scope>
    <source>
        <strain evidence="9">20VBR1</strain>
    </source>
</reference>
<feature type="domain" description="RNA polymerase sigma-70 region 2" evidence="7">
    <location>
        <begin position="19"/>
        <end position="86"/>
    </location>
</feature>
<dbReference type="SUPFAM" id="SSF88946">
    <property type="entry name" value="Sigma2 domain of RNA polymerase sigma factors"/>
    <property type="match status" value="1"/>
</dbReference>
<evidence type="ECO:0000256" key="1">
    <source>
        <dbReference type="ARBA" id="ARBA00010641"/>
    </source>
</evidence>
<evidence type="ECO:0000313" key="9">
    <source>
        <dbReference type="EMBL" id="MBR7619634.1"/>
    </source>
</evidence>
<dbReference type="InterPro" id="IPR000838">
    <property type="entry name" value="RNA_pol_sigma70_ECF_CS"/>
</dbReference>
<dbReference type="Gene3D" id="1.10.10.10">
    <property type="entry name" value="Winged helix-like DNA-binding domain superfamily/Winged helix DNA-binding domain"/>
    <property type="match status" value="1"/>
</dbReference>